<accession>A0A1W0W3N2</accession>
<dbReference type="GO" id="GO:0016094">
    <property type="term" value="P:polyprenol biosynthetic process"/>
    <property type="evidence" value="ECO:0000318"/>
    <property type="project" value="GO_Central"/>
</dbReference>
<dbReference type="NCBIfam" id="TIGR00055">
    <property type="entry name" value="uppS"/>
    <property type="match status" value="1"/>
</dbReference>
<reference evidence="2 3" key="1">
    <citation type="journal article" date="2009" name="Nature">
        <title>The Sorghum bicolor genome and the diversification of grasses.</title>
        <authorList>
            <person name="Paterson A.H."/>
            <person name="Bowers J.E."/>
            <person name="Bruggmann R."/>
            <person name="Dubchak I."/>
            <person name="Grimwood J."/>
            <person name="Gundlach H."/>
            <person name="Haberer G."/>
            <person name="Hellsten U."/>
            <person name="Mitros T."/>
            <person name="Poliakov A."/>
            <person name="Schmutz J."/>
            <person name="Spannagl M."/>
            <person name="Tang H."/>
            <person name="Wang X."/>
            <person name="Wicker T."/>
            <person name="Bharti A.K."/>
            <person name="Chapman J."/>
            <person name="Feltus F.A."/>
            <person name="Gowik U."/>
            <person name="Grigoriev I.V."/>
            <person name="Lyons E."/>
            <person name="Maher C.A."/>
            <person name="Martis M."/>
            <person name="Narechania A."/>
            <person name="Otillar R.P."/>
            <person name="Penning B.W."/>
            <person name="Salamov A.A."/>
            <person name="Wang Y."/>
            <person name="Zhang L."/>
            <person name="Carpita N.C."/>
            <person name="Freeling M."/>
            <person name="Gingle A.R."/>
            <person name="Hash C.T."/>
            <person name="Keller B."/>
            <person name="Klein P."/>
            <person name="Kresovich S."/>
            <person name="McCann M.C."/>
            <person name="Ming R."/>
            <person name="Peterson D.G."/>
            <person name="Mehboob-ur-Rahman"/>
            <person name="Ware D."/>
            <person name="Westhoff P."/>
            <person name="Mayer K.F."/>
            <person name="Messing J."/>
            <person name="Rokhsar D.S."/>
        </authorList>
    </citation>
    <scope>NUCLEOTIDE SEQUENCE [LARGE SCALE GENOMIC DNA]</scope>
    <source>
        <strain evidence="3">cv. BTx623</strain>
    </source>
</reference>
<dbReference type="Gramene" id="OQU88987">
    <property type="protein sequence ID" value="OQU88987"/>
    <property type="gene ID" value="SORBI_3002G130000"/>
</dbReference>
<evidence type="ECO:0000313" key="3">
    <source>
        <dbReference type="Proteomes" id="UP000000768"/>
    </source>
</evidence>
<dbReference type="EMBL" id="CM000761">
    <property type="protein sequence ID" value="OQU88987.1"/>
    <property type="molecule type" value="Genomic_DNA"/>
</dbReference>
<dbReference type="AlphaFoldDB" id="A0A1W0W3N2"/>
<keyword evidence="3" id="KW-1185">Reference proteome</keyword>
<dbReference type="Proteomes" id="UP000000768">
    <property type="component" value="Chromosome 2"/>
</dbReference>
<keyword evidence="1" id="KW-0808">Transferase</keyword>
<dbReference type="FunFam" id="3.40.1180.10:FF:000001">
    <property type="entry name" value="(2E,6E)-farnesyl-diphosphate-specific ditrans,polycis-undecaprenyl-diphosphate synthase"/>
    <property type="match status" value="1"/>
</dbReference>
<gene>
    <name evidence="2" type="ORF">SORBI_3002G130000</name>
</gene>
<dbReference type="HAMAP" id="MF_01139">
    <property type="entry name" value="ISPT"/>
    <property type="match status" value="1"/>
</dbReference>
<dbReference type="eggNOG" id="KOG1602">
    <property type="taxonomic scope" value="Eukaryota"/>
</dbReference>
<name>A0A1W0W3N2_SORBI</name>
<dbReference type="OMA" id="FFFTDKM"/>
<dbReference type="GO" id="GO:0005737">
    <property type="term" value="C:cytoplasm"/>
    <property type="evidence" value="ECO:0007669"/>
    <property type="project" value="UniProtKB-ARBA"/>
</dbReference>
<dbReference type="Pfam" id="PF01255">
    <property type="entry name" value="Prenyltransf"/>
    <property type="match status" value="1"/>
</dbReference>
<dbReference type="SUPFAM" id="SSF64005">
    <property type="entry name" value="Undecaprenyl diphosphate synthase"/>
    <property type="match status" value="1"/>
</dbReference>
<dbReference type="GO" id="GO:0016765">
    <property type="term" value="F:transferase activity, transferring alkyl or aryl (other than methyl) groups"/>
    <property type="evidence" value="ECO:0007669"/>
    <property type="project" value="InterPro"/>
</dbReference>
<evidence type="ECO:0000313" key="2">
    <source>
        <dbReference type="EMBL" id="OQU88987.1"/>
    </source>
</evidence>
<dbReference type="Gene3D" id="3.40.1180.10">
    <property type="entry name" value="Decaprenyl diphosphate synthase-like"/>
    <property type="match status" value="1"/>
</dbReference>
<proteinExistence type="inferred from homology"/>
<dbReference type="PANTHER" id="PTHR10291">
    <property type="entry name" value="DEHYDRODOLICHYL DIPHOSPHATE SYNTHASE FAMILY MEMBER"/>
    <property type="match status" value="1"/>
</dbReference>
<organism evidence="2 3">
    <name type="scientific">Sorghum bicolor</name>
    <name type="common">Sorghum</name>
    <name type="synonym">Sorghum vulgare</name>
    <dbReference type="NCBI Taxonomy" id="4558"/>
    <lineage>
        <taxon>Eukaryota</taxon>
        <taxon>Viridiplantae</taxon>
        <taxon>Streptophyta</taxon>
        <taxon>Embryophyta</taxon>
        <taxon>Tracheophyta</taxon>
        <taxon>Spermatophyta</taxon>
        <taxon>Magnoliopsida</taxon>
        <taxon>Liliopsida</taxon>
        <taxon>Poales</taxon>
        <taxon>Poaceae</taxon>
        <taxon>PACMAD clade</taxon>
        <taxon>Panicoideae</taxon>
        <taxon>Andropogonodae</taxon>
        <taxon>Andropogoneae</taxon>
        <taxon>Sorghinae</taxon>
        <taxon>Sorghum</taxon>
    </lineage>
</organism>
<reference evidence="3" key="2">
    <citation type="journal article" date="2018" name="Plant J.">
        <title>The Sorghum bicolor reference genome: improved assembly, gene annotations, a transcriptome atlas, and signatures of genome organization.</title>
        <authorList>
            <person name="McCormick R.F."/>
            <person name="Truong S.K."/>
            <person name="Sreedasyam A."/>
            <person name="Jenkins J."/>
            <person name="Shu S."/>
            <person name="Sims D."/>
            <person name="Kennedy M."/>
            <person name="Amirebrahimi M."/>
            <person name="Weers B.D."/>
            <person name="McKinley B."/>
            <person name="Mattison A."/>
            <person name="Morishige D.T."/>
            <person name="Grimwood J."/>
            <person name="Schmutz J."/>
            <person name="Mullet J.E."/>
        </authorList>
    </citation>
    <scope>NUCLEOTIDE SEQUENCE [LARGE SCALE GENOMIC DNA]</scope>
    <source>
        <strain evidence="3">cv. BTx623</strain>
    </source>
</reference>
<dbReference type="InParanoid" id="A0A1W0W3N2"/>
<protein>
    <recommendedName>
        <fullName evidence="4">Alkyl transferase</fullName>
    </recommendedName>
</protein>
<dbReference type="InterPro" id="IPR001441">
    <property type="entry name" value="UPP_synth-like"/>
</dbReference>
<evidence type="ECO:0000256" key="1">
    <source>
        <dbReference type="ARBA" id="ARBA00022679"/>
    </source>
</evidence>
<dbReference type="STRING" id="4558.A0A1W0W3N2"/>
<sequence length="434" mass="48351">MELTSFRHWILGASSCLTRVVPKFSKDCPPQRSKRREDCLSLVDDDLQDATSREKRQIVYFFFSLKDVGKNSSRREQSCPGRYKFLPSSCFAHGHSEPRLCVGVRESYSQLHPKTGLDRRSDGRTRIMMLLSHSSSTTTTTTTTWRLAAAAPPPARSRRARLLPPRARAADTTTGVSGAADRAAEALLQSGLRPESLPRHVAVVMDGNSRWARARGLTPADGHKAGGRNLERIVGLSRAWGIRALTAFVCSRENLSRPKAEVDYMMGLSEWLIGDNIDKLSRQGIRLQVIGDATQMPASLRSAAEQADEATRHNSQLHVMLAICYSGRWDMVQACRELVREAQAGRLSPDDVDESLVAGKLATSAAGHGEFSCPDLVVRTSGELRLSNFLLWQSAYSEFFFTDKMWPDFGEAEYLEALRSFQARDRRFGQSKLL</sequence>
<dbReference type="InterPro" id="IPR036424">
    <property type="entry name" value="UPP_synth-like_sf"/>
</dbReference>
<evidence type="ECO:0008006" key="4">
    <source>
        <dbReference type="Google" id="ProtNLM"/>
    </source>
</evidence>
<dbReference type="PANTHER" id="PTHR10291:SF27">
    <property type="entry name" value="ALKYL TRANSFERASE"/>
    <property type="match status" value="1"/>
</dbReference>
<dbReference type="InterPro" id="IPR018520">
    <property type="entry name" value="UPP_synth-like_CS"/>
</dbReference>
<dbReference type="CDD" id="cd00475">
    <property type="entry name" value="Cis_IPPS"/>
    <property type="match status" value="1"/>
</dbReference>
<dbReference type="PROSITE" id="PS01066">
    <property type="entry name" value="UPP_SYNTHASE"/>
    <property type="match status" value="1"/>
</dbReference>